<evidence type="ECO:0000256" key="2">
    <source>
        <dbReference type="ARBA" id="ARBA00023180"/>
    </source>
</evidence>
<dbReference type="OrthoDB" id="282973at2759"/>
<organism evidence="3 4">
    <name type="scientific">Symbiodinium pilosum</name>
    <name type="common">Dinoflagellate</name>
    <dbReference type="NCBI Taxonomy" id="2952"/>
    <lineage>
        <taxon>Eukaryota</taxon>
        <taxon>Sar</taxon>
        <taxon>Alveolata</taxon>
        <taxon>Dinophyceae</taxon>
        <taxon>Suessiales</taxon>
        <taxon>Symbiodiniaceae</taxon>
        <taxon>Symbiodinium</taxon>
    </lineage>
</organism>
<evidence type="ECO:0000313" key="3">
    <source>
        <dbReference type="EMBL" id="CAE7318037.1"/>
    </source>
</evidence>
<dbReference type="AlphaFoldDB" id="A0A812NRT4"/>
<dbReference type="PANTHER" id="PTHR10340">
    <property type="entry name" value="SPHINGOMYELIN PHOSPHODIESTERASE"/>
    <property type="match status" value="1"/>
</dbReference>
<keyword evidence="2" id="KW-0325">Glycoprotein</keyword>
<sequence>MMAKGMKSVAPKWYPAMGNNDYFPNYNVSLEPGSPWQEYVASLYAREGVLSGEQLRTFAAGGFYAASPRPGLKLIVLNTVAWSQKVLDWGGAPKRHVHHHKDASEASLYQGPDAPLPGSDTSGWHWDEDVASKKIFVSCDARPADPFGQLSWARTELEAARNAGERVIVAGHVPPGNKVGDNNFCKKHLDDFQRLTQDFAEIIEVQLYGDHSNDEFRMVWTEEPQPRAVSAVLVSAGVTPRKHCNPSWRMFEVSKDHQVSDFTQYFLRLADTDIELNLDRRWKKLHRSGRVTDLCRASACAPVQLLPTADP</sequence>
<keyword evidence="1" id="KW-0378">Hydrolase</keyword>
<dbReference type="GO" id="GO:0016787">
    <property type="term" value="F:hydrolase activity"/>
    <property type="evidence" value="ECO:0007669"/>
    <property type="project" value="UniProtKB-KW"/>
</dbReference>
<proteinExistence type="predicted"/>
<evidence type="ECO:0000313" key="4">
    <source>
        <dbReference type="Proteomes" id="UP000649617"/>
    </source>
</evidence>
<dbReference type="SUPFAM" id="SSF56300">
    <property type="entry name" value="Metallo-dependent phosphatases"/>
    <property type="match status" value="1"/>
</dbReference>
<dbReference type="EMBL" id="CAJNIZ010011336">
    <property type="protein sequence ID" value="CAE7318037.1"/>
    <property type="molecule type" value="Genomic_DNA"/>
</dbReference>
<reference evidence="3" key="1">
    <citation type="submission" date="2021-02" db="EMBL/GenBank/DDBJ databases">
        <authorList>
            <person name="Dougan E. K."/>
            <person name="Rhodes N."/>
            <person name="Thang M."/>
            <person name="Chan C."/>
        </authorList>
    </citation>
    <scope>NUCLEOTIDE SEQUENCE</scope>
</reference>
<dbReference type="PANTHER" id="PTHR10340:SF57">
    <property type="entry name" value="METALLOPHOS DOMAIN-CONTAINING PROTEIN"/>
    <property type="match status" value="1"/>
</dbReference>
<dbReference type="Gene3D" id="3.60.21.10">
    <property type="match status" value="1"/>
</dbReference>
<name>A0A812NRT4_SYMPI</name>
<protein>
    <submittedName>
        <fullName evidence="3">SgmC protein</fullName>
    </submittedName>
</protein>
<dbReference type="InterPro" id="IPR029052">
    <property type="entry name" value="Metallo-depent_PP-like"/>
</dbReference>
<accession>A0A812NRT4</accession>
<evidence type="ECO:0000256" key="1">
    <source>
        <dbReference type="ARBA" id="ARBA00022801"/>
    </source>
</evidence>
<keyword evidence="4" id="KW-1185">Reference proteome</keyword>
<comment type="caution">
    <text evidence="3">The sequence shown here is derived from an EMBL/GenBank/DDBJ whole genome shotgun (WGS) entry which is preliminary data.</text>
</comment>
<dbReference type="Proteomes" id="UP000649617">
    <property type="component" value="Unassembled WGS sequence"/>
</dbReference>
<gene>
    <name evidence="3" type="primary">sgmC</name>
    <name evidence="3" type="ORF">SPIL2461_LOCUS7319</name>
</gene>